<gene>
    <name evidence="1" type="ORF">H4P12_07525</name>
</gene>
<reference evidence="1" key="1">
    <citation type="submission" date="2020-08" db="EMBL/GenBank/DDBJ databases">
        <title>Paracoccus amoyensis sp. nov., isolated from the surface seawater at coast of Xiamen, Fujian.</title>
        <authorList>
            <person name="Lyu L."/>
        </authorList>
    </citation>
    <scope>NUCLEOTIDE SEQUENCE</scope>
    <source>
        <strain evidence="1">11-3</strain>
    </source>
</reference>
<dbReference type="RefSeq" id="WP_187793040.1">
    <property type="nucleotide sequence ID" value="NZ_JACOQL010000002.1"/>
</dbReference>
<dbReference type="Proteomes" id="UP000608594">
    <property type="component" value="Unassembled WGS sequence"/>
</dbReference>
<dbReference type="EMBL" id="JACOQL010000002">
    <property type="protein sequence ID" value="MBC9246564.1"/>
    <property type="molecule type" value="Genomic_DNA"/>
</dbReference>
<name>A0A926JCN3_9RHOB</name>
<evidence type="ECO:0000313" key="1">
    <source>
        <dbReference type="EMBL" id="MBC9246564.1"/>
    </source>
</evidence>
<evidence type="ECO:0000313" key="2">
    <source>
        <dbReference type="Proteomes" id="UP000608594"/>
    </source>
</evidence>
<sequence length="149" mass="17112">MTMRRNPLDQDGNRKRNDVLFAQRRRWQGKKYLSSTIFTSLNKKSREKLAAEKIAASGLWFVYSNRKILAGQGIKTRRYRSQPPPNMPFMQAMSLKLPVGRALTASRAAVLRQNFNGPGRCGPWRPRKAAVTPEHDRDIGCMLPEQDRK</sequence>
<protein>
    <submittedName>
        <fullName evidence="1">Uncharacterized protein</fullName>
    </submittedName>
</protein>
<accession>A0A926JCN3</accession>
<dbReference type="AlphaFoldDB" id="A0A926JCN3"/>
<proteinExistence type="predicted"/>
<organism evidence="1 2">
    <name type="scientific">Paracoccus amoyensis</name>
    <dbReference type="NCBI Taxonomy" id="2760093"/>
    <lineage>
        <taxon>Bacteria</taxon>
        <taxon>Pseudomonadati</taxon>
        <taxon>Pseudomonadota</taxon>
        <taxon>Alphaproteobacteria</taxon>
        <taxon>Rhodobacterales</taxon>
        <taxon>Paracoccaceae</taxon>
        <taxon>Paracoccus</taxon>
    </lineage>
</organism>
<comment type="caution">
    <text evidence="1">The sequence shown here is derived from an EMBL/GenBank/DDBJ whole genome shotgun (WGS) entry which is preliminary data.</text>
</comment>
<keyword evidence="2" id="KW-1185">Reference proteome</keyword>